<dbReference type="RefSeq" id="WP_007850579.1">
    <property type="nucleotide sequence ID" value="NZ_CZAF01000004.1"/>
</dbReference>
<protein>
    <recommendedName>
        <fullName evidence="4">Transmembrane protein</fullName>
    </recommendedName>
</protein>
<feature type="transmembrane region" description="Helical" evidence="1">
    <location>
        <begin position="45"/>
        <end position="60"/>
    </location>
</feature>
<keyword evidence="1" id="KW-1133">Transmembrane helix</keyword>
<accession>A0A174HQU1</accession>
<feature type="transmembrane region" description="Helical" evidence="1">
    <location>
        <begin position="6"/>
        <end position="24"/>
    </location>
</feature>
<feature type="transmembrane region" description="Helical" evidence="1">
    <location>
        <begin position="105"/>
        <end position="134"/>
    </location>
</feature>
<evidence type="ECO:0000313" key="2">
    <source>
        <dbReference type="EMBL" id="CUO75450.1"/>
    </source>
</evidence>
<keyword evidence="1" id="KW-0812">Transmembrane</keyword>
<dbReference type="EMBL" id="CZAF01000004">
    <property type="protein sequence ID" value="CUO75450.1"/>
    <property type="molecule type" value="Genomic_DNA"/>
</dbReference>
<name>A0A174HQU1_BACUN</name>
<reference evidence="2 3" key="1">
    <citation type="submission" date="2015-09" db="EMBL/GenBank/DDBJ databases">
        <authorList>
            <consortium name="Pathogen Informatics"/>
        </authorList>
    </citation>
    <scope>NUCLEOTIDE SEQUENCE [LARGE SCALE GENOMIC DNA]</scope>
    <source>
        <strain evidence="2 3">2789STDY5834847</strain>
    </source>
</reference>
<dbReference type="AlphaFoldDB" id="A0A174HQU1"/>
<feature type="transmembrane region" description="Helical" evidence="1">
    <location>
        <begin position="66"/>
        <end position="84"/>
    </location>
</feature>
<keyword evidence="1" id="KW-0472">Membrane</keyword>
<evidence type="ECO:0000256" key="1">
    <source>
        <dbReference type="SAM" id="Phobius"/>
    </source>
</evidence>
<organism evidence="2 3">
    <name type="scientific">Bacteroides uniformis</name>
    <dbReference type="NCBI Taxonomy" id="820"/>
    <lineage>
        <taxon>Bacteria</taxon>
        <taxon>Pseudomonadati</taxon>
        <taxon>Bacteroidota</taxon>
        <taxon>Bacteroidia</taxon>
        <taxon>Bacteroidales</taxon>
        <taxon>Bacteroidaceae</taxon>
        <taxon>Bacteroides</taxon>
    </lineage>
</organism>
<sequence length="164" mass="19079">MIWIIIEFIFPALLIALPLSLYRSNRLFMAKFYLRMTASGNARKLYVRCMLILILLYHYIYAGGHFGEWGILVSTILCAILFPFKRADKWLAGLHEEQKRFFLAALLALAICAVPHLHTTAVTLGFLLLAAMFYPSCNVLSKWEDEETKKQWCKNPRTLSEYYY</sequence>
<dbReference type="Proteomes" id="UP000095614">
    <property type="component" value="Unassembled WGS sequence"/>
</dbReference>
<dbReference type="OrthoDB" id="1047310at2"/>
<evidence type="ECO:0000313" key="3">
    <source>
        <dbReference type="Proteomes" id="UP000095614"/>
    </source>
</evidence>
<gene>
    <name evidence="2" type="ORF">ERS852462_01427</name>
</gene>
<proteinExistence type="predicted"/>
<evidence type="ECO:0008006" key="4">
    <source>
        <dbReference type="Google" id="ProtNLM"/>
    </source>
</evidence>